<evidence type="ECO:0000256" key="9">
    <source>
        <dbReference type="SAM" id="Phobius"/>
    </source>
</evidence>
<evidence type="ECO:0000256" key="4">
    <source>
        <dbReference type="ARBA" id="ARBA00023002"/>
    </source>
</evidence>
<dbReference type="PANTHER" id="PTHR46206">
    <property type="entry name" value="CYTOCHROME P450"/>
    <property type="match status" value="1"/>
</dbReference>
<dbReference type="PANTHER" id="PTHR46206:SF7">
    <property type="entry name" value="P450, PUTATIVE (EUROFUNG)-RELATED"/>
    <property type="match status" value="1"/>
</dbReference>
<name>A0A161VTA2_9PEZI</name>
<keyword evidence="5 7" id="KW-0408">Iron</keyword>
<keyword evidence="11" id="KW-1185">Reference proteome</keyword>
<dbReference type="GO" id="GO:0020037">
    <property type="term" value="F:heme binding"/>
    <property type="evidence" value="ECO:0007669"/>
    <property type="project" value="InterPro"/>
</dbReference>
<evidence type="ECO:0000256" key="1">
    <source>
        <dbReference type="ARBA" id="ARBA00001971"/>
    </source>
</evidence>
<protein>
    <submittedName>
        <fullName evidence="10">Ent-kaurene oxidase</fullName>
    </submittedName>
</protein>
<organism evidence="10 11">
    <name type="scientific">Colletotrichum tofieldiae</name>
    <dbReference type="NCBI Taxonomy" id="708197"/>
    <lineage>
        <taxon>Eukaryota</taxon>
        <taxon>Fungi</taxon>
        <taxon>Dikarya</taxon>
        <taxon>Ascomycota</taxon>
        <taxon>Pezizomycotina</taxon>
        <taxon>Sordariomycetes</taxon>
        <taxon>Hypocreomycetidae</taxon>
        <taxon>Glomerellales</taxon>
        <taxon>Glomerellaceae</taxon>
        <taxon>Colletotrichum</taxon>
        <taxon>Colletotrichum spaethianum species complex</taxon>
    </lineage>
</organism>
<evidence type="ECO:0000256" key="6">
    <source>
        <dbReference type="ARBA" id="ARBA00023033"/>
    </source>
</evidence>
<reference evidence="10 11" key="1">
    <citation type="submission" date="2015-06" db="EMBL/GenBank/DDBJ databases">
        <title>Survival trade-offs in plant roots during colonization by closely related pathogenic and mutualistic fungi.</title>
        <authorList>
            <person name="Hacquard S."/>
            <person name="Kracher B."/>
            <person name="Hiruma K."/>
            <person name="Weinman A."/>
            <person name="Muench P."/>
            <person name="Garrido Oter R."/>
            <person name="Ver Loren van Themaat E."/>
            <person name="Dallerey J.-F."/>
            <person name="Damm U."/>
            <person name="Henrissat B."/>
            <person name="Lespinet O."/>
            <person name="Thon M."/>
            <person name="Kemen E."/>
            <person name="McHardy A.C."/>
            <person name="Schulze-Lefert P."/>
            <person name="O'Connell R.J."/>
        </authorList>
    </citation>
    <scope>NUCLEOTIDE SEQUENCE [LARGE SCALE GENOMIC DNA]</scope>
    <source>
        <strain evidence="10 11">0861</strain>
    </source>
</reference>
<evidence type="ECO:0000256" key="7">
    <source>
        <dbReference type="PIRSR" id="PIRSR602403-1"/>
    </source>
</evidence>
<gene>
    <name evidence="10" type="ORF">CT0861_00031</name>
</gene>
<dbReference type="Pfam" id="PF00067">
    <property type="entry name" value="p450"/>
    <property type="match status" value="1"/>
</dbReference>
<evidence type="ECO:0000313" key="10">
    <source>
        <dbReference type="EMBL" id="KZL74585.1"/>
    </source>
</evidence>
<evidence type="ECO:0000256" key="2">
    <source>
        <dbReference type="ARBA" id="ARBA00010617"/>
    </source>
</evidence>
<dbReference type="InterPro" id="IPR017972">
    <property type="entry name" value="Cyt_P450_CS"/>
</dbReference>
<evidence type="ECO:0000313" key="11">
    <source>
        <dbReference type="Proteomes" id="UP000076552"/>
    </source>
</evidence>
<evidence type="ECO:0000256" key="8">
    <source>
        <dbReference type="RuleBase" id="RU000461"/>
    </source>
</evidence>
<dbReference type="GO" id="GO:0005506">
    <property type="term" value="F:iron ion binding"/>
    <property type="evidence" value="ECO:0007669"/>
    <property type="project" value="InterPro"/>
</dbReference>
<keyword evidence="6 8" id="KW-0503">Monooxygenase</keyword>
<dbReference type="GO" id="GO:0004497">
    <property type="term" value="F:monooxygenase activity"/>
    <property type="evidence" value="ECO:0007669"/>
    <property type="project" value="UniProtKB-KW"/>
</dbReference>
<proteinExistence type="inferred from homology"/>
<comment type="caution">
    <text evidence="10">The sequence shown here is derived from an EMBL/GenBank/DDBJ whole genome shotgun (WGS) entry which is preliminary data.</text>
</comment>
<keyword evidence="9" id="KW-0812">Transmembrane</keyword>
<keyword evidence="4 8" id="KW-0560">Oxidoreductase</keyword>
<accession>A0A161VTA2</accession>
<dbReference type="PROSITE" id="PS00086">
    <property type="entry name" value="CYTOCHROME_P450"/>
    <property type="match status" value="1"/>
</dbReference>
<dbReference type="Proteomes" id="UP000076552">
    <property type="component" value="Unassembled WGS sequence"/>
</dbReference>
<keyword evidence="9" id="KW-1133">Transmembrane helix</keyword>
<dbReference type="EMBL" id="LFIV01000031">
    <property type="protein sequence ID" value="KZL74585.1"/>
    <property type="molecule type" value="Genomic_DNA"/>
</dbReference>
<keyword evidence="7 8" id="KW-0349">Heme</keyword>
<dbReference type="InterPro" id="IPR036396">
    <property type="entry name" value="Cyt_P450_sf"/>
</dbReference>
<evidence type="ECO:0000256" key="5">
    <source>
        <dbReference type="ARBA" id="ARBA00023004"/>
    </source>
</evidence>
<keyword evidence="3 7" id="KW-0479">Metal-binding</keyword>
<dbReference type="STRING" id="708197.A0A161VTA2"/>
<comment type="similarity">
    <text evidence="2 8">Belongs to the cytochrome P450 family.</text>
</comment>
<dbReference type="GO" id="GO:0016705">
    <property type="term" value="F:oxidoreductase activity, acting on paired donors, with incorporation or reduction of molecular oxygen"/>
    <property type="evidence" value="ECO:0007669"/>
    <property type="project" value="InterPro"/>
</dbReference>
<dbReference type="InterPro" id="IPR002403">
    <property type="entry name" value="Cyt_P450_E_grp-IV"/>
</dbReference>
<keyword evidence="9" id="KW-0472">Membrane</keyword>
<evidence type="ECO:0000256" key="3">
    <source>
        <dbReference type="ARBA" id="ARBA00022723"/>
    </source>
</evidence>
<dbReference type="CDD" id="cd11041">
    <property type="entry name" value="CYP503A1-like"/>
    <property type="match status" value="1"/>
</dbReference>
<dbReference type="InterPro" id="IPR001128">
    <property type="entry name" value="Cyt_P450"/>
</dbReference>
<comment type="cofactor">
    <cofactor evidence="1 7">
        <name>heme</name>
        <dbReference type="ChEBI" id="CHEBI:30413"/>
    </cofactor>
</comment>
<dbReference type="PRINTS" id="PR00465">
    <property type="entry name" value="EP450IV"/>
</dbReference>
<feature type="binding site" description="axial binding residue" evidence="7">
    <location>
        <position position="460"/>
    </location>
    <ligand>
        <name>heme</name>
        <dbReference type="ChEBI" id="CHEBI:30413"/>
    </ligand>
    <ligandPart>
        <name>Fe</name>
        <dbReference type="ChEBI" id="CHEBI:18248"/>
    </ligandPart>
</feature>
<dbReference type="SUPFAM" id="SSF48264">
    <property type="entry name" value="Cytochrome P450"/>
    <property type="match status" value="1"/>
</dbReference>
<dbReference type="AlphaFoldDB" id="A0A161VTA2"/>
<dbReference type="Gene3D" id="1.10.630.10">
    <property type="entry name" value="Cytochrome P450"/>
    <property type="match status" value="1"/>
</dbReference>
<feature type="transmembrane region" description="Helical" evidence="9">
    <location>
        <begin position="20"/>
        <end position="37"/>
    </location>
</feature>
<sequence length="523" mass="58116">MNATLYNIVLDEVSPRLPVLSASLIFVFIAFLAQAFLKKDPLAGVPIVGKGGKGARQKLYQSGGAWDLYEEGYKKFKDGVFRLATPARSESVVVAPKYMAELKKLPDDVLSFDAALYESTHSEYTLMDTNTPTLPRIVRGMLNPALGLAVRLNPLISQEVMDAMTRELPQSGEWEEVDINAKMSRIIAIVSGRIFVGPELCRSEEYIDMAINYTIEVMTAVYVIGLVPTWLRPLLAPYLPQIKQLTKRLKNADEILLPVVNARREADNKPDDLMQWIIDAETKAGSDVRDIARTQLSITMAAIHTTTLTTVNIFYTLAARPDLVPELQEEIREAVAGDNGEFGSAALQNMKKLDSLFKETARFYPMSAVAFQRKALKPFVLSNGQVIPAGVIVEVPAGCIYADDEFFETPEVFDHLRYYKLRQSKGLHAAGTKAAEVVANSQFVSVSESSLNFGYGRHACPGRFFAVNEMKMIMANILLHYEVKNPDGVTERHKNVRSGAQVGQIPKDLVPDPTKKIMIRKIK</sequence>